<comment type="caution">
    <text evidence="2">The sequence shown here is derived from an EMBL/GenBank/DDBJ whole genome shotgun (WGS) entry which is preliminary data.</text>
</comment>
<gene>
    <name evidence="2" type="ORF">F2Q68_00005348</name>
</gene>
<organism evidence="2 3">
    <name type="scientific">Brassica cretica</name>
    <name type="common">Mustard</name>
    <dbReference type="NCBI Taxonomy" id="69181"/>
    <lineage>
        <taxon>Eukaryota</taxon>
        <taxon>Viridiplantae</taxon>
        <taxon>Streptophyta</taxon>
        <taxon>Embryophyta</taxon>
        <taxon>Tracheophyta</taxon>
        <taxon>Spermatophyta</taxon>
        <taxon>Magnoliopsida</taxon>
        <taxon>eudicotyledons</taxon>
        <taxon>Gunneridae</taxon>
        <taxon>Pentapetalae</taxon>
        <taxon>rosids</taxon>
        <taxon>malvids</taxon>
        <taxon>Brassicales</taxon>
        <taxon>Brassicaceae</taxon>
        <taxon>Brassiceae</taxon>
        <taxon>Brassica</taxon>
    </lineage>
</organism>
<evidence type="ECO:0000313" key="2">
    <source>
        <dbReference type="EMBL" id="KAF2579665.1"/>
    </source>
</evidence>
<dbReference type="EMBL" id="QGKW02001660">
    <property type="protein sequence ID" value="KAF2579665.1"/>
    <property type="molecule type" value="Genomic_DNA"/>
</dbReference>
<reference evidence="2" key="1">
    <citation type="submission" date="2019-12" db="EMBL/GenBank/DDBJ databases">
        <title>Genome sequencing and annotation of Brassica cretica.</title>
        <authorList>
            <person name="Studholme D.J."/>
            <person name="Sarris P.F."/>
        </authorList>
    </citation>
    <scope>NUCLEOTIDE SEQUENCE</scope>
    <source>
        <strain evidence="2">PFS-001/15</strain>
        <tissue evidence="2">Leaf</tissue>
    </source>
</reference>
<feature type="region of interest" description="Disordered" evidence="1">
    <location>
        <begin position="1"/>
        <end position="81"/>
    </location>
</feature>
<feature type="compositionally biased region" description="Polar residues" evidence="1">
    <location>
        <begin position="15"/>
        <end position="49"/>
    </location>
</feature>
<feature type="compositionally biased region" description="Basic and acidic residues" evidence="1">
    <location>
        <begin position="58"/>
        <end position="79"/>
    </location>
</feature>
<accession>A0A8S9JCC1</accession>
<feature type="compositionally biased region" description="Basic and acidic residues" evidence="1">
    <location>
        <begin position="1"/>
        <end position="10"/>
    </location>
</feature>
<evidence type="ECO:0000313" key="3">
    <source>
        <dbReference type="Proteomes" id="UP000712281"/>
    </source>
</evidence>
<protein>
    <submittedName>
        <fullName evidence="2">Uncharacterized protein</fullName>
    </submittedName>
</protein>
<dbReference type="AlphaFoldDB" id="A0A8S9JCC1"/>
<name>A0A8S9JCC1_BRACR</name>
<feature type="region of interest" description="Disordered" evidence="1">
    <location>
        <begin position="96"/>
        <end position="124"/>
    </location>
</feature>
<sequence>MKREVAENPRLDSLPESNTDLTSTVLVQNLVTEDTQQRHTSSSHFTSLHPQLHHHRSSFTDHVTDLEADRKTKERRERSSPALILIAPQLVTCSPSLADVAPPENQETPQLAFDQGPHPRMKNC</sequence>
<evidence type="ECO:0000256" key="1">
    <source>
        <dbReference type="SAM" id="MobiDB-lite"/>
    </source>
</evidence>
<dbReference type="Proteomes" id="UP000712281">
    <property type="component" value="Unassembled WGS sequence"/>
</dbReference>
<proteinExistence type="predicted"/>